<dbReference type="InterPro" id="IPR013870">
    <property type="entry name" value="Ribosomal_mL54"/>
</dbReference>
<gene>
    <name evidence="8" type="ORF">EHS24_005091</name>
</gene>
<dbReference type="OrthoDB" id="10252718at2759"/>
<comment type="subcellular location">
    <subcellularLocation>
        <location evidence="1">Mitochondrion</location>
    </subcellularLocation>
</comment>
<keyword evidence="9" id="KW-1185">Reference proteome</keyword>
<accession>A0A427Y6U8</accession>
<comment type="caution">
    <text evidence="8">The sequence shown here is derived from an EMBL/GenBank/DDBJ whole genome shotgun (WGS) entry which is preliminary data.</text>
</comment>
<dbReference type="GeneID" id="39589634"/>
<dbReference type="AlphaFoldDB" id="A0A427Y6U8"/>
<evidence type="ECO:0000256" key="2">
    <source>
        <dbReference type="ARBA" id="ARBA00022946"/>
    </source>
</evidence>
<evidence type="ECO:0000256" key="4">
    <source>
        <dbReference type="ARBA" id="ARBA00023128"/>
    </source>
</evidence>
<sequence length="126" mass="13515">MFASVSRVAVRQVSARAALPFSTSALRASAAAAPAPAKSEIKARPASICPAGTKMEGLSVLKDQDDPVALKDEEYPAWLWTLLDKDEAAAPTSKTQKGETDFVAVRRRLRAQNRSAIKASNFLKTT</sequence>
<reference evidence="8 9" key="1">
    <citation type="submission" date="2018-11" db="EMBL/GenBank/DDBJ databases">
        <title>Genome sequence of Apiotrichum porosum DSM 27194.</title>
        <authorList>
            <person name="Aliyu H."/>
            <person name="Gorte O."/>
            <person name="Ochsenreither K."/>
        </authorList>
    </citation>
    <scope>NUCLEOTIDE SEQUENCE [LARGE SCALE GENOMIC DNA]</scope>
    <source>
        <strain evidence="8 9">DSM 27194</strain>
    </source>
</reference>
<evidence type="ECO:0000256" key="5">
    <source>
        <dbReference type="ARBA" id="ARBA00023274"/>
    </source>
</evidence>
<proteinExistence type="inferred from homology"/>
<evidence type="ECO:0000313" key="8">
    <source>
        <dbReference type="EMBL" id="RSH86817.1"/>
    </source>
</evidence>
<evidence type="ECO:0000256" key="1">
    <source>
        <dbReference type="ARBA" id="ARBA00004173"/>
    </source>
</evidence>
<protein>
    <recommendedName>
        <fullName evidence="7">Large ribosomal subunit protein mL54</fullName>
    </recommendedName>
</protein>
<keyword evidence="2" id="KW-0809">Transit peptide</keyword>
<dbReference type="Pfam" id="PF08561">
    <property type="entry name" value="Ribosomal_L37"/>
    <property type="match status" value="1"/>
</dbReference>
<dbReference type="GO" id="GO:0003735">
    <property type="term" value="F:structural constituent of ribosome"/>
    <property type="evidence" value="ECO:0007669"/>
    <property type="project" value="TreeGrafter"/>
</dbReference>
<dbReference type="GO" id="GO:0005762">
    <property type="term" value="C:mitochondrial large ribosomal subunit"/>
    <property type="evidence" value="ECO:0007669"/>
    <property type="project" value="TreeGrafter"/>
</dbReference>
<evidence type="ECO:0000256" key="7">
    <source>
        <dbReference type="ARBA" id="ARBA00035179"/>
    </source>
</evidence>
<evidence type="ECO:0000256" key="6">
    <source>
        <dbReference type="ARBA" id="ARBA00033752"/>
    </source>
</evidence>
<keyword evidence="5" id="KW-0687">Ribonucleoprotein</keyword>
<dbReference type="Proteomes" id="UP000279236">
    <property type="component" value="Unassembled WGS sequence"/>
</dbReference>
<evidence type="ECO:0000313" key="9">
    <source>
        <dbReference type="Proteomes" id="UP000279236"/>
    </source>
</evidence>
<evidence type="ECO:0000256" key="3">
    <source>
        <dbReference type="ARBA" id="ARBA00022980"/>
    </source>
</evidence>
<keyword evidence="4" id="KW-0496">Mitochondrion</keyword>
<dbReference type="PANTHER" id="PTHR28595:SF1">
    <property type="entry name" value="LARGE RIBOSOMAL SUBUNIT PROTEIN ML54"/>
    <property type="match status" value="1"/>
</dbReference>
<name>A0A427Y6U8_9TREE</name>
<dbReference type="PANTHER" id="PTHR28595">
    <property type="entry name" value="39S RIBOSOMAL PROTEIN L54, MITOCHONDRIAL"/>
    <property type="match status" value="1"/>
</dbReference>
<dbReference type="STRING" id="105984.A0A427Y6U8"/>
<keyword evidence="3" id="KW-0689">Ribosomal protein</keyword>
<organism evidence="8 9">
    <name type="scientific">Apiotrichum porosum</name>
    <dbReference type="NCBI Taxonomy" id="105984"/>
    <lineage>
        <taxon>Eukaryota</taxon>
        <taxon>Fungi</taxon>
        <taxon>Dikarya</taxon>
        <taxon>Basidiomycota</taxon>
        <taxon>Agaricomycotina</taxon>
        <taxon>Tremellomycetes</taxon>
        <taxon>Trichosporonales</taxon>
        <taxon>Trichosporonaceae</taxon>
        <taxon>Apiotrichum</taxon>
    </lineage>
</organism>
<dbReference type="RefSeq" id="XP_028479602.1">
    <property type="nucleotide sequence ID" value="XM_028620630.1"/>
</dbReference>
<dbReference type="EMBL" id="RSCE01000002">
    <property type="protein sequence ID" value="RSH86817.1"/>
    <property type="molecule type" value="Genomic_DNA"/>
</dbReference>
<comment type="similarity">
    <text evidence="6">Belongs to the mitochondrion-specific ribosomal protein mL54 family.</text>
</comment>